<name>A0ABN8YBJ5_RANTA</name>
<evidence type="ECO:0000256" key="1">
    <source>
        <dbReference type="SAM" id="MobiDB-lite"/>
    </source>
</evidence>
<proteinExistence type="predicted"/>
<accession>A0ABN8YBJ5</accession>
<protein>
    <submittedName>
        <fullName evidence="2">Uncharacterized protein</fullName>
    </submittedName>
</protein>
<dbReference type="EMBL" id="OX459951">
    <property type="protein sequence ID" value="CAI9157231.1"/>
    <property type="molecule type" value="Genomic_DNA"/>
</dbReference>
<feature type="region of interest" description="Disordered" evidence="1">
    <location>
        <begin position="68"/>
        <end position="91"/>
    </location>
</feature>
<sequence length="288" mass="31318">MYVFTLQNRRGGVRVVCLKYPIISGYLLPAPKRFKLPLPPSCAFSWFLLVRAPNFCGVTFALKASKTGSPNGSAFPSQTSDPPLESSSAESFSEHDLRHWRGKKRSPLASGHTVNEGSFCFVLTSPLDPPFHPSPPVLADQVLFLGPNAGRESLSESPSLEGSPSTLPNPQSRDSRQTWRMLGNQVQPWLASFCLPTLSSFPETSKTSGISSHCLLCPFFFFLEISPHQPPPPLRPRAPAYIPEMAGPPATAGVTINFVPTLPGSRPPERRMLGQVIEPPRTAMGRGG</sequence>
<dbReference type="Proteomes" id="UP001176941">
    <property type="component" value="Chromosome 15"/>
</dbReference>
<evidence type="ECO:0000313" key="3">
    <source>
        <dbReference type="Proteomes" id="UP001176941"/>
    </source>
</evidence>
<feature type="compositionally biased region" description="Low complexity" evidence="1">
    <location>
        <begin position="155"/>
        <end position="168"/>
    </location>
</feature>
<keyword evidence="3" id="KW-1185">Reference proteome</keyword>
<evidence type="ECO:0000313" key="2">
    <source>
        <dbReference type="EMBL" id="CAI9157231.1"/>
    </source>
</evidence>
<feature type="region of interest" description="Disordered" evidence="1">
    <location>
        <begin position="150"/>
        <end position="176"/>
    </location>
</feature>
<reference evidence="2" key="1">
    <citation type="submission" date="2023-04" db="EMBL/GenBank/DDBJ databases">
        <authorList>
            <consortium name="ELIXIR-Norway"/>
        </authorList>
    </citation>
    <scope>NUCLEOTIDE SEQUENCE [LARGE SCALE GENOMIC DNA]</scope>
</reference>
<gene>
    <name evidence="2" type="ORF">MRATA1EN1_LOCUS6193</name>
</gene>
<organism evidence="2 3">
    <name type="scientific">Rangifer tarandus platyrhynchus</name>
    <name type="common">Svalbard reindeer</name>
    <dbReference type="NCBI Taxonomy" id="3082113"/>
    <lineage>
        <taxon>Eukaryota</taxon>
        <taxon>Metazoa</taxon>
        <taxon>Chordata</taxon>
        <taxon>Craniata</taxon>
        <taxon>Vertebrata</taxon>
        <taxon>Euteleostomi</taxon>
        <taxon>Mammalia</taxon>
        <taxon>Eutheria</taxon>
        <taxon>Laurasiatheria</taxon>
        <taxon>Artiodactyla</taxon>
        <taxon>Ruminantia</taxon>
        <taxon>Pecora</taxon>
        <taxon>Cervidae</taxon>
        <taxon>Odocoileinae</taxon>
        <taxon>Rangifer</taxon>
    </lineage>
</organism>